<reference evidence="2 3" key="1">
    <citation type="submission" date="2019-08" db="EMBL/GenBank/DDBJ databases">
        <title>Identification of a novel species of the genus Boseongicola.</title>
        <authorList>
            <person name="Zhang X.-Q."/>
        </authorList>
    </citation>
    <scope>NUCLEOTIDE SEQUENCE [LARGE SCALE GENOMIC DNA]</scope>
    <source>
        <strain evidence="2 3">HY14</strain>
    </source>
</reference>
<feature type="domain" description="SnoaL-like" evidence="1">
    <location>
        <begin position="200"/>
        <end position="302"/>
    </location>
</feature>
<dbReference type="InterPro" id="IPR037401">
    <property type="entry name" value="SnoaL-like"/>
</dbReference>
<gene>
    <name evidence="2" type="ORF">FVF75_11495</name>
</gene>
<dbReference type="EMBL" id="VSIY01000009">
    <property type="protein sequence ID" value="TYB81060.1"/>
    <property type="molecule type" value="Genomic_DNA"/>
</dbReference>
<dbReference type="InterPro" id="IPR032710">
    <property type="entry name" value="NTF2-like_dom_sf"/>
</dbReference>
<evidence type="ECO:0000313" key="3">
    <source>
        <dbReference type="Proteomes" id="UP000322080"/>
    </source>
</evidence>
<evidence type="ECO:0000259" key="1">
    <source>
        <dbReference type="Pfam" id="PF12680"/>
    </source>
</evidence>
<sequence>MRGFDPKWRDVPHFIIGITKEIWEDRRIGSLRHRYAPGLIVRSPASVLVDNSNVAAATMATLAEFPDRALLGEDVIWCDDPEGATETSDAFLSSHRLICTATHIRPGMYGQPTGRRVSYRILADCAIRDDAVYDEWLVRDQSAILRQMGFDVVEWTRDLIAREGGPDRCVQPMTPATDVAGPYDRRGNDDVWGQRYADTLKAIMAADMNVIPQRYDRAVALHYPGGLDGVGWAEADQFWMGLRAAFPNAAFKVEHVIGRDDTLLAPRAAVRWSLHGKHDGWGRFGTPTGAEVYVMGMSHAEFGPFAGAGDWGEPTIRREYTLIDETAIWKQILLQTGLHE</sequence>
<comment type="caution">
    <text evidence="2">The sequence shown here is derived from an EMBL/GenBank/DDBJ whole genome shotgun (WGS) entry which is preliminary data.</text>
</comment>
<keyword evidence="3" id="KW-1185">Reference proteome</keyword>
<organism evidence="2 3">
    <name type="scientific">Maritimibacter fusiformis</name>
    <dbReference type="NCBI Taxonomy" id="2603819"/>
    <lineage>
        <taxon>Bacteria</taxon>
        <taxon>Pseudomonadati</taxon>
        <taxon>Pseudomonadota</taxon>
        <taxon>Alphaproteobacteria</taxon>
        <taxon>Rhodobacterales</taxon>
        <taxon>Roseobacteraceae</taxon>
        <taxon>Maritimibacter</taxon>
    </lineage>
</organism>
<dbReference type="AlphaFoldDB" id="A0A5D0RHF4"/>
<accession>A0A5D0RHF4</accession>
<dbReference type="Proteomes" id="UP000322080">
    <property type="component" value="Unassembled WGS sequence"/>
</dbReference>
<proteinExistence type="predicted"/>
<protein>
    <submittedName>
        <fullName evidence="2">Ester cyclase</fullName>
    </submittedName>
</protein>
<evidence type="ECO:0000313" key="2">
    <source>
        <dbReference type="EMBL" id="TYB81060.1"/>
    </source>
</evidence>
<dbReference type="Pfam" id="PF12680">
    <property type="entry name" value="SnoaL_2"/>
    <property type="match status" value="1"/>
</dbReference>
<name>A0A5D0RHF4_9RHOB</name>
<dbReference type="SUPFAM" id="SSF54427">
    <property type="entry name" value="NTF2-like"/>
    <property type="match status" value="2"/>
</dbReference>
<dbReference type="RefSeq" id="WP_148378123.1">
    <property type="nucleotide sequence ID" value="NZ_VSIY01000009.1"/>
</dbReference>
<dbReference type="Gene3D" id="3.10.450.50">
    <property type="match status" value="2"/>
</dbReference>